<keyword evidence="1" id="KW-0812">Transmembrane</keyword>
<dbReference type="AlphaFoldDB" id="M0IJ61"/>
<dbReference type="RefSeq" id="WP_008318275.1">
    <property type="nucleotide sequence ID" value="NZ_AOLN01000006.1"/>
</dbReference>
<dbReference type="STRING" id="662479.C440_03463"/>
<proteinExistence type="predicted"/>
<dbReference type="PATRIC" id="fig|662479.7.peg.713"/>
<keyword evidence="3" id="KW-1185">Reference proteome</keyword>
<sequence>MTDTLTKIKARLLTFDVDAWNHPRRAQLLSVLFLAFGGVVSLLLQTELAHRGYTVEPRGVFTVLIMLSVQIVGLVGLAVLD</sequence>
<protein>
    <submittedName>
        <fullName evidence="2">Uncharacterized protein</fullName>
    </submittedName>
</protein>
<reference evidence="2 3" key="1">
    <citation type="journal article" date="2014" name="PLoS Genet.">
        <title>Phylogenetically driven sequencing of extremely halophilic archaea reveals strategies for static and dynamic osmo-response.</title>
        <authorList>
            <person name="Becker E.A."/>
            <person name="Seitzer P.M."/>
            <person name="Tritt A."/>
            <person name="Larsen D."/>
            <person name="Krusor M."/>
            <person name="Yao A.I."/>
            <person name="Wu D."/>
            <person name="Madern D."/>
            <person name="Eisen J.A."/>
            <person name="Darling A.E."/>
            <person name="Facciotti M.T."/>
        </authorList>
    </citation>
    <scope>NUCLEOTIDE SEQUENCE [LARGE SCALE GENOMIC DNA]</scope>
    <source>
        <strain evidence="2 3">ATCC BAA-1512</strain>
    </source>
</reference>
<keyword evidence="1" id="KW-1133">Transmembrane helix</keyword>
<dbReference type="EMBL" id="AOLN01000006">
    <property type="protein sequence ID" value="ELZ96800.1"/>
    <property type="molecule type" value="Genomic_DNA"/>
</dbReference>
<evidence type="ECO:0000313" key="3">
    <source>
        <dbReference type="Proteomes" id="UP000011550"/>
    </source>
</evidence>
<name>M0IJ61_9EURY</name>
<keyword evidence="1" id="KW-0472">Membrane</keyword>
<comment type="caution">
    <text evidence="2">The sequence shown here is derived from an EMBL/GenBank/DDBJ whole genome shotgun (WGS) entry which is preliminary data.</text>
</comment>
<dbReference type="Proteomes" id="UP000011550">
    <property type="component" value="Unassembled WGS sequence"/>
</dbReference>
<dbReference type="OrthoDB" id="346406at2157"/>
<evidence type="ECO:0000256" key="1">
    <source>
        <dbReference type="SAM" id="Phobius"/>
    </source>
</evidence>
<evidence type="ECO:0000313" key="2">
    <source>
        <dbReference type="EMBL" id="ELZ96800.1"/>
    </source>
</evidence>
<organism evidence="2 3">
    <name type="scientific">Haloferax mucosum ATCC BAA-1512</name>
    <dbReference type="NCBI Taxonomy" id="662479"/>
    <lineage>
        <taxon>Archaea</taxon>
        <taxon>Methanobacteriati</taxon>
        <taxon>Methanobacteriota</taxon>
        <taxon>Stenosarchaea group</taxon>
        <taxon>Halobacteria</taxon>
        <taxon>Halobacteriales</taxon>
        <taxon>Haloferacaceae</taxon>
        <taxon>Haloferax</taxon>
    </lineage>
</organism>
<accession>M0IJ61</accession>
<gene>
    <name evidence="2" type="ORF">C440_03463</name>
</gene>
<feature type="transmembrane region" description="Helical" evidence="1">
    <location>
        <begin position="28"/>
        <end position="48"/>
    </location>
</feature>
<feature type="transmembrane region" description="Helical" evidence="1">
    <location>
        <begin position="60"/>
        <end position="80"/>
    </location>
</feature>